<sequence length="523" mass="53490">MHPSRALVAAVCATVLVSVLSLAAVPPVSAAPGSGFGAESYEQQAGDVVAVDLSVPSGSTVSLVVGGPGYHARATVVDVNDDGFVVVRVNTFAAGWQATERVAYDAVGADRVAHVVRESPRRSAPLATGPYALALQGPVEDRARLDLTAATFDAAVPSVAPRDAHPAGPTDVASLPSNGTAAAGDWAVVTFHASGIGGVARLDDAPAANLVYATESAPNAESTHVVRHTLATNDTPATLTVDYDAGDGGVPSDLAGVSRETLAVGYDRDGDGDIDVDLVPAVSHVTLPREGRVTVSFAEAPPATAGDVLVVRLPVTNPDRSGADAVAVTVDDRRTVGTVEYGLVGSGALGNGLDLRLAPVDANGSVGDARPVSPAVHEVFADSDRDTLSVVFDTTLLDRGTYAATLSLTPANPRVSTARTLTTTFTVVERRVTLVRPASTFAVDAPTVPVEVTTTLAPGSELTLHVSSESAPNVLQVYVLTVEADRTASVDVTLTERLAGSEVRFVVRENGRPVAGPHVGRPA</sequence>
<gene>
    <name evidence="2" type="ORF">C2R22_16525</name>
</gene>
<dbReference type="RefSeq" id="WP_103426740.1">
    <property type="nucleotide sequence ID" value="NZ_CP026309.1"/>
</dbReference>
<proteinExistence type="predicted"/>
<dbReference type="Pfam" id="PF25162">
    <property type="entry name" value="DUF7827"/>
    <property type="match status" value="1"/>
</dbReference>
<feature type="domain" description="DUF7827" evidence="1">
    <location>
        <begin position="36"/>
        <end position="114"/>
    </location>
</feature>
<evidence type="ECO:0000259" key="1">
    <source>
        <dbReference type="Pfam" id="PF25162"/>
    </source>
</evidence>
<dbReference type="EMBL" id="CP026309">
    <property type="protein sequence ID" value="AUV83051.1"/>
    <property type="molecule type" value="Genomic_DNA"/>
</dbReference>
<evidence type="ECO:0000313" key="2">
    <source>
        <dbReference type="EMBL" id="AUV83051.1"/>
    </source>
</evidence>
<dbReference type="OrthoDB" id="342140at2157"/>
<dbReference type="InterPro" id="IPR057149">
    <property type="entry name" value="DUF7827"/>
</dbReference>
<organism evidence="2 3">
    <name type="scientific">Salinigranum rubrum</name>
    <dbReference type="NCBI Taxonomy" id="755307"/>
    <lineage>
        <taxon>Archaea</taxon>
        <taxon>Methanobacteriati</taxon>
        <taxon>Methanobacteriota</taxon>
        <taxon>Stenosarchaea group</taxon>
        <taxon>Halobacteria</taxon>
        <taxon>Halobacteriales</taxon>
        <taxon>Haloferacaceae</taxon>
        <taxon>Salinigranum</taxon>
    </lineage>
</organism>
<reference evidence="2 3" key="1">
    <citation type="submission" date="2018-01" db="EMBL/GenBank/DDBJ databases">
        <title>Complete genome sequence of Salinigranum rubrum GX10T, an extremely halophilic archaeon isolated from a marine solar saltern.</title>
        <authorList>
            <person name="Han S."/>
        </authorList>
    </citation>
    <scope>NUCLEOTIDE SEQUENCE [LARGE SCALE GENOMIC DNA]</scope>
    <source>
        <strain evidence="2 3">GX10</strain>
    </source>
</reference>
<evidence type="ECO:0000313" key="3">
    <source>
        <dbReference type="Proteomes" id="UP000236584"/>
    </source>
</evidence>
<name>A0A2I8VMA4_9EURY</name>
<protein>
    <recommendedName>
        <fullName evidence="1">DUF7827 domain-containing protein</fullName>
    </recommendedName>
</protein>
<accession>A0A2I8VMA4</accession>
<dbReference type="AlphaFoldDB" id="A0A2I8VMA4"/>
<dbReference type="GeneID" id="35593731"/>
<dbReference type="KEGG" id="srub:C2R22_16525"/>
<dbReference type="Proteomes" id="UP000236584">
    <property type="component" value="Chromosome"/>
</dbReference>
<keyword evidence="3" id="KW-1185">Reference proteome</keyword>